<dbReference type="InParanoid" id="G5A3U9"/>
<accession>G5A3U9</accession>
<dbReference type="EMBL" id="JH159159">
    <property type="protein sequence ID" value="EGZ09449.1"/>
    <property type="molecule type" value="Genomic_DNA"/>
</dbReference>
<feature type="compositionally biased region" description="Acidic residues" evidence="1">
    <location>
        <begin position="225"/>
        <end position="242"/>
    </location>
</feature>
<organism evidence="2 3">
    <name type="scientific">Phytophthora sojae (strain P6497)</name>
    <name type="common">Soybean stem and root rot agent</name>
    <name type="synonym">Phytophthora megasperma f. sp. glycines</name>
    <dbReference type="NCBI Taxonomy" id="1094619"/>
    <lineage>
        <taxon>Eukaryota</taxon>
        <taxon>Sar</taxon>
        <taxon>Stramenopiles</taxon>
        <taxon>Oomycota</taxon>
        <taxon>Peronosporomycetes</taxon>
        <taxon>Peronosporales</taxon>
        <taxon>Peronosporaceae</taxon>
        <taxon>Phytophthora</taxon>
    </lineage>
</organism>
<sequence length="266" mass="28061">MVLNILNEPPTNVQPRKLEVLSSIERFMHQSVAPIVRKVLSSAATVSPAAVTAGSSPSMTTSVATYSPSAPLSQGSVVGVSSSFRQGSGNQYIGARWASSNSSFSDMDTSRQHSRGIFADLDAGDANGQNRVMDGLTAVGNSPCNATYDPSGYAPVRAENDSQPDSSMSQNMVYEAPSMSLKESSTLSLPALESRPSTIPDSHLSPGDPGNTRDSNSSKVMDSASVDDDFSDFPVLEFEDPVADGNSFVKENNPSNASRKRGIEDV</sequence>
<feature type="region of interest" description="Disordered" evidence="1">
    <location>
        <begin position="178"/>
        <end position="266"/>
    </location>
</feature>
<evidence type="ECO:0000313" key="2">
    <source>
        <dbReference type="EMBL" id="EGZ09449.1"/>
    </source>
</evidence>
<dbReference type="KEGG" id="psoj:PHYSODRAFT_338251"/>
<dbReference type="RefSeq" id="XP_009534310.1">
    <property type="nucleotide sequence ID" value="XM_009536015.1"/>
</dbReference>
<evidence type="ECO:0000256" key="1">
    <source>
        <dbReference type="SAM" id="MobiDB-lite"/>
    </source>
</evidence>
<protein>
    <submittedName>
        <fullName evidence="2">Uncharacterized protein</fullName>
    </submittedName>
</protein>
<dbReference type="AlphaFoldDB" id="G5A3U9"/>
<gene>
    <name evidence="2" type="ORF">PHYSODRAFT_338251</name>
</gene>
<feature type="region of interest" description="Disordered" evidence="1">
    <location>
        <begin position="150"/>
        <end position="169"/>
    </location>
</feature>
<keyword evidence="3" id="KW-1185">Reference proteome</keyword>
<dbReference type="GeneID" id="20647537"/>
<evidence type="ECO:0000313" key="3">
    <source>
        <dbReference type="Proteomes" id="UP000002640"/>
    </source>
</evidence>
<reference evidence="2 3" key="1">
    <citation type="journal article" date="2006" name="Science">
        <title>Phytophthora genome sequences uncover evolutionary origins and mechanisms of pathogenesis.</title>
        <authorList>
            <person name="Tyler B.M."/>
            <person name="Tripathy S."/>
            <person name="Zhang X."/>
            <person name="Dehal P."/>
            <person name="Jiang R.H."/>
            <person name="Aerts A."/>
            <person name="Arredondo F.D."/>
            <person name="Baxter L."/>
            <person name="Bensasson D."/>
            <person name="Beynon J.L."/>
            <person name="Chapman J."/>
            <person name="Damasceno C.M."/>
            <person name="Dorrance A.E."/>
            <person name="Dou D."/>
            <person name="Dickerman A.W."/>
            <person name="Dubchak I.L."/>
            <person name="Garbelotto M."/>
            <person name="Gijzen M."/>
            <person name="Gordon S.G."/>
            <person name="Govers F."/>
            <person name="Grunwald N.J."/>
            <person name="Huang W."/>
            <person name="Ivors K.L."/>
            <person name="Jones R.W."/>
            <person name="Kamoun S."/>
            <person name="Krampis K."/>
            <person name="Lamour K.H."/>
            <person name="Lee M.K."/>
            <person name="McDonald W.H."/>
            <person name="Medina M."/>
            <person name="Meijer H.J."/>
            <person name="Nordberg E.K."/>
            <person name="Maclean D.J."/>
            <person name="Ospina-Giraldo M.D."/>
            <person name="Morris P.F."/>
            <person name="Phuntumart V."/>
            <person name="Putnam N.H."/>
            <person name="Rash S."/>
            <person name="Rose J.K."/>
            <person name="Sakihama Y."/>
            <person name="Salamov A.A."/>
            <person name="Savidor A."/>
            <person name="Scheuring C.F."/>
            <person name="Smith B.M."/>
            <person name="Sobral B.W."/>
            <person name="Terry A."/>
            <person name="Torto-Alalibo T.A."/>
            <person name="Win J."/>
            <person name="Xu Z."/>
            <person name="Zhang H."/>
            <person name="Grigoriev I.V."/>
            <person name="Rokhsar D.S."/>
            <person name="Boore J.L."/>
        </authorList>
    </citation>
    <scope>NUCLEOTIDE SEQUENCE [LARGE SCALE GENOMIC DNA]</scope>
    <source>
        <strain evidence="2 3">P6497</strain>
    </source>
</reference>
<name>G5A3U9_PHYSP</name>
<proteinExistence type="predicted"/>
<dbReference type="Proteomes" id="UP000002640">
    <property type="component" value="Unassembled WGS sequence"/>
</dbReference>